<dbReference type="Gene3D" id="1.10.287.90">
    <property type="match status" value="1"/>
</dbReference>
<evidence type="ECO:0000256" key="3">
    <source>
        <dbReference type="ARBA" id="ARBA00022448"/>
    </source>
</evidence>
<proteinExistence type="inferred from homology"/>
<evidence type="ECO:0000259" key="22">
    <source>
        <dbReference type="PROSITE" id="PS50999"/>
    </source>
</evidence>
<keyword evidence="25" id="KW-1185">Reference proteome</keyword>
<feature type="domain" description="Cytochrome oxidase subunit II transmembrane region profile" evidence="22">
    <location>
        <begin position="21"/>
        <end position="119"/>
    </location>
</feature>
<comment type="subcellular location">
    <subcellularLocation>
        <location evidence="17">Cell membrane</location>
        <topology evidence="17">Multi-pass membrane protein</topology>
    </subcellularLocation>
    <subcellularLocation>
        <location evidence="1">Membrane</location>
        <topology evidence="1">Multi-pass membrane protein</topology>
    </subcellularLocation>
</comment>
<dbReference type="InterPro" id="IPR045187">
    <property type="entry name" value="CcO_II"/>
</dbReference>
<feature type="signal peptide" evidence="20">
    <location>
        <begin position="1"/>
        <end position="23"/>
    </location>
</feature>
<dbReference type="PROSITE" id="PS00078">
    <property type="entry name" value="COX2"/>
    <property type="match status" value="1"/>
</dbReference>
<feature type="transmembrane region" description="Helical" evidence="19">
    <location>
        <begin position="88"/>
        <end position="109"/>
    </location>
</feature>
<keyword evidence="8" id="KW-1278">Translocase</keyword>
<dbReference type="Proteomes" id="UP000037784">
    <property type="component" value="Unassembled WGS sequence"/>
</dbReference>
<dbReference type="InterPro" id="IPR011759">
    <property type="entry name" value="Cyt_c_oxidase_su2_TM_dom"/>
</dbReference>
<evidence type="ECO:0000256" key="10">
    <source>
        <dbReference type="ARBA" id="ARBA00022989"/>
    </source>
</evidence>
<organism evidence="24 25">
    <name type="scientific">Ardenticatena maritima</name>
    <dbReference type="NCBI Taxonomy" id="872965"/>
    <lineage>
        <taxon>Bacteria</taxon>
        <taxon>Bacillati</taxon>
        <taxon>Chloroflexota</taxon>
        <taxon>Ardenticatenia</taxon>
        <taxon>Ardenticatenales</taxon>
        <taxon>Ardenticatenaceae</taxon>
        <taxon>Ardenticatena</taxon>
    </lineage>
</organism>
<feature type="chain" id="PRO_5005817513" description="Cytochrome c oxidase subunit 2" evidence="20">
    <location>
        <begin position="24"/>
        <end position="344"/>
    </location>
</feature>
<evidence type="ECO:0000259" key="23">
    <source>
        <dbReference type="PROSITE" id="PS51007"/>
    </source>
</evidence>
<dbReference type="GO" id="GO:0016491">
    <property type="term" value="F:oxidoreductase activity"/>
    <property type="evidence" value="ECO:0007669"/>
    <property type="project" value="UniProtKB-KW"/>
</dbReference>
<dbReference type="InterPro" id="IPR036909">
    <property type="entry name" value="Cyt_c-like_dom_sf"/>
</dbReference>
<dbReference type="PROSITE" id="PS51007">
    <property type="entry name" value="CYTC"/>
    <property type="match status" value="1"/>
</dbReference>
<comment type="similarity">
    <text evidence="2 17">Belongs to the cytochrome c oxidase subunit 2 family.</text>
</comment>
<evidence type="ECO:0000256" key="17">
    <source>
        <dbReference type="RuleBase" id="RU000456"/>
    </source>
</evidence>
<dbReference type="PANTHER" id="PTHR22888:SF9">
    <property type="entry name" value="CYTOCHROME C OXIDASE SUBUNIT 2"/>
    <property type="match status" value="1"/>
</dbReference>
<dbReference type="Pfam" id="PF02790">
    <property type="entry name" value="COX2_TM"/>
    <property type="match status" value="1"/>
</dbReference>
<dbReference type="Pfam" id="PF00034">
    <property type="entry name" value="Cytochrom_C"/>
    <property type="match status" value="1"/>
</dbReference>
<evidence type="ECO:0000313" key="24">
    <source>
        <dbReference type="EMBL" id="GAP63061.1"/>
    </source>
</evidence>
<evidence type="ECO:0000256" key="13">
    <source>
        <dbReference type="ARBA" id="ARBA00023136"/>
    </source>
</evidence>
<evidence type="ECO:0000256" key="14">
    <source>
        <dbReference type="ARBA" id="ARBA00024688"/>
    </source>
</evidence>
<dbReference type="PRINTS" id="PR01166">
    <property type="entry name" value="CYCOXIDASEII"/>
</dbReference>
<reference evidence="24 25" key="1">
    <citation type="journal article" date="2015" name="Genome Announc.">
        <title>Draft Genome Sequence of a Heterotrophic Facultative Anaerobic Thermophilic Bacterium, Ardenticatena maritima Strain 110ST.</title>
        <authorList>
            <person name="Kawaichi S."/>
            <person name="Yoshida T."/>
            <person name="Sako Y."/>
            <person name="Nakamura R."/>
        </authorList>
    </citation>
    <scope>NUCLEOTIDE SEQUENCE [LARGE SCALE GENOMIC DNA]</scope>
    <source>
        <strain evidence="24 25">110S</strain>
    </source>
</reference>
<dbReference type="InterPro" id="IPR001505">
    <property type="entry name" value="Copper_CuA"/>
</dbReference>
<evidence type="ECO:0000256" key="1">
    <source>
        <dbReference type="ARBA" id="ARBA00004141"/>
    </source>
</evidence>
<dbReference type="CDD" id="cd04213">
    <property type="entry name" value="CuRO_CcO_Caa3_II"/>
    <property type="match status" value="1"/>
</dbReference>
<dbReference type="GO" id="GO:0004129">
    <property type="term" value="F:cytochrome-c oxidase activity"/>
    <property type="evidence" value="ECO:0007669"/>
    <property type="project" value="UniProtKB-EC"/>
</dbReference>
<evidence type="ECO:0000256" key="19">
    <source>
        <dbReference type="SAM" id="Phobius"/>
    </source>
</evidence>
<evidence type="ECO:0000256" key="9">
    <source>
        <dbReference type="ARBA" id="ARBA00022982"/>
    </source>
</evidence>
<dbReference type="InterPro" id="IPR009056">
    <property type="entry name" value="Cyt_c-like_dom"/>
</dbReference>
<evidence type="ECO:0000256" key="15">
    <source>
        <dbReference type="ARBA" id="ARBA00047816"/>
    </source>
</evidence>
<evidence type="ECO:0000256" key="2">
    <source>
        <dbReference type="ARBA" id="ARBA00007866"/>
    </source>
</evidence>
<protein>
    <recommendedName>
        <fullName evidence="18">Cytochrome c oxidase subunit 2</fullName>
        <ecNumber evidence="18">7.1.1.9</ecNumber>
    </recommendedName>
</protein>
<keyword evidence="5 17" id="KW-0679">Respiratory chain</keyword>
<evidence type="ECO:0000256" key="11">
    <source>
        <dbReference type="ARBA" id="ARBA00023004"/>
    </source>
</evidence>
<feature type="transmembrane region" description="Helical" evidence="19">
    <location>
        <begin position="39"/>
        <end position="67"/>
    </location>
</feature>
<dbReference type="PROSITE" id="PS50999">
    <property type="entry name" value="COX2_TM"/>
    <property type="match status" value="1"/>
</dbReference>
<keyword evidence="9 17" id="KW-0249">Electron transport</keyword>
<dbReference type="SUPFAM" id="SSF46626">
    <property type="entry name" value="Cytochrome c"/>
    <property type="match status" value="1"/>
</dbReference>
<keyword evidence="10 19" id="KW-1133">Transmembrane helix</keyword>
<dbReference type="PROSITE" id="PS50857">
    <property type="entry name" value="COX2_CUA"/>
    <property type="match status" value="1"/>
</dbReference>
<dbReference type="GO" id="GO:0005886">
    <property type="term" value="C:plasma membrane"/>
    <property type="evidence" value="ECO:0007669"/>
    <property type="project" value="UniProtKB-SubCell"/>
</dbReference>
<gene>
    <name evidence="24" type="primary">coxB</name>
    <name evidence="24" type="ORF">ARMA_1484</name>
</gene>
<evidence type="ECO:0000256" key="5">
    <source>
        <dbReference type="ARBA" id="ARBA00022660"/>
    </source>
</evidence>
<dbReference type="InterPro" id="IPR008972">
    <property type="entry name" value="Cupredoxin"/>
</dbReference>
<keyword evidence="7 16" id="KW-0479">Metal-binding</keyword>
<comment type="cofactor">
    <cofactor evidence="18">
        <name>Cu cation</name>
        <dbReference type="ChEBI" id="CHEBI:23378"/>
    </cofactor>
    <text evidence="18">Binds a copper A center.</text>
</comment>
<dbReference type="STRING" id="872965.SE16_04435"/>
<evidence type="ECO:0000256" key="18">
    <source>
        <dbReference type="RuleBase" id="RU004024"/>
    </source>
</evidence>
<comment type="function">
    <text evidence="14 18">Subunits I and II form the functional core of the enzyme complex. Electrons originating in cytochrome c are transferred via heme a and Cu(A) to the binuclear center formed by heme a3 and Cu(B).</text>
</comment>
<feature type="domain" description="Cytochrome oxidase subunit II copper A binding" evidence="21">
    <location>
        <begin position="120"/>
        <end position="239"/>
    </location>
</feature>
<evidence type="ECO:0000259" key="21">
    <source>
        <dbReference type="PROSITE" id="PS50857"/>
    </source>
</evidence>
<dbReference type="GO" id="GO:0005507">
    <property type="term" value="F:copper ion binding"/>
    <property type="evidence" value="ECO:0007669"/>
    <property type="project" value="InterPro"/>
</dbReference>
<keyword evidence="12 18" id="KW-0186">Copper</keyword>
<reference evidence="25" key="2">
    <citation type="submission" date="2015-08" db="EMBL/GenBank/DDBJ databases">
        <title>Draft Genome Sequence of a Heterotrophic Facultative Anaerobic Bacterium Ardenticatena maritima Strain 110S.</title>
        <authorList>
            <person name="Kawaichi S."/>
            <person name="Yoshida T."/>
            <person name="Sako Y."/>
            <person name="Nakamura R."/>
        </authorList>
    </citation>
    <scope>NUCLEOTIDE SEQUENCE [LARGE SCALE GENOMIC DNA]</scope>
    <source>
        <strain evidence="25">110S</strain>
    </source>
</reference>
<keyword evidence="13 19" id="KW-0472">Membrane</keyword>
<accession>A0A0M8K8M1</accession>
<dbReference type="AlphaFoldDB" id="A0A0M8K8M1"/>
<dbReference type="InterPro" id="IPR014222">
    <property type="entry name" value="Cyt_c_oxidase_su2"/>
</dbReference>
<dbReference type="GO" id="GO:0020037">
    <property type="term" value="F:heme binding"/>
    <property type="evidence" value="ECO:0007669"/>
    <property type="project" value="InterPro"/>
</dbReference>
<dbReference type="Pfam" id="PF00116">
    <property type="entry name" value="COX2"/>
    <property type="match status" value="1"/>
</dbReference>
<evidence type="ECO:0000256" key="12">
    <source>
        <dbReference type="ARBA" id="ARBA00023008"/>
    </source>
</evidence>
<dbReference type="EMBL" id="BBZA01000108">
    <property type="protein sequence ID" value="GAP63061.1"/>
    <property type="molecule type" value="Genomic_DNA"/>
</dbReference>
<keyword evidence="6 17" id="KW-0812">Transmembrane</keyword>
<evidence type="ECO:0000256" key="4">
    <source>
        <dbReference type="ARBA" id="ARBA00022617"/>
    </source>
</evidence>
<evidence type="ECO:0000256" key="7">
    <source>
        <dbReference type="ARBA" id="ARBA00022723"/>
    </source>
</evidence>
<keyword evidence="4 16" id="KW-0349">Heme</keyword>
<keyword evidence="3 17" id="KW-0813">Transport</keyword>
<comment type="catalytic activity">
    <reaction evidence="15 18">
        <text>4 Fe(II)-[cytochrome c] + O2 + 8 H(+)(in) = 4 Fe(III)-[cytochrome c] + 2 H2O + 4 H(+)(out)</text>
        <dbReference type="Rhea" id="RHEA:11436"/>
        <dbReference type="Rhea" id="RHEA-COMP:10350"/>
        <dbReference type="Rhea" id="RHEA-COMP:14399"/>
        <dbReference type="ChEBI" id="CHEBI:15377"/>
        <dbReference type="ChEBI" id="CHEBI:15378"/>
        <dbReference type="ChEBI" id="CHEBI:15379"/>
        <dbReference type="ChEBI" id="CHEBI:29033"/>
        <dbReference type="ChEBI" id="CHEBI:29034"/>
        <dbReference type="EC" id="7.1.1.9"/>
    </reaction>
</comment>
<evidence type="ECO:0000256" key="16">
    <source>
        <dbReference type="PROSITE-ProRule" id="PRU00433"/>
    </source>
</evidence>
<dbReference type="SUPFAM" id="SSF81464">
    <property type="entry name" value="Cytochrome c oxidase subunit II-like, transmembrane region"/>
    <property type="match status" value="1"/>
</dbReference>
<dbReference type="GO" id="GO:0042773">
    <property type="term" value="P:ATP synthesis coupled electron transport"/>
    <property type="evidence" value="ECO:0007669"/>
    <property type="project" value="TreeGrafter"/>
</dbReference>
<evidence type="ECO:0000313" key="25">
    <source>
        <dbReference type="Proteomes" id="UP000037784"/>
    </source>
</evidence>
<dbReference type="SUPFAM" id="SSF49503">
    <property type="entry name" value="Cupredoxins"/>
    <property type="match status" value="1"/>
</dbReference>
<dbReference type="InterPro" id="IPR034236">
    <property type="entry name" value="CuRO_CcO_Caa3_II"/>
</dbReference>
<dbReference type="EC" id="7.1.1.9" evidence="18"/>
<comment type="caution">
    <text evidence="24">The sequence shown here is derived from an EMBL/GenBank/DDBJ whole genome shotgun (WGS) entry which is preliminary data.</text>
</comment>
<keyword evidence="11 16" id="KW-0408">Iron</keyword>
<sequence length="344" mass="37991">MRVVSALLGVLTALVLVPAQALADEPPWFIAPASEQASLVARLFNIELAVATAVAIIIWSLILFVLVRYRAREDGTDETPKQIHGNNALEITWTVGTAVVLLFVFAVFWQTMNALAATPDDAMEINVYGKQWWWEFEYPAYTREGSDEPVRTGNELYIPAGVPVKFNLYSDNVIHSFWVPRLNGKTDVIPGQVNTTWFQADEPGEYHAQCAELCGVQHAGMRFKVYALPQDEWEAWIEAQRKPAVEPQSELAQRGAQLFLAKGCAGCHTIYGTNAAGRVGPDLTHFASRHTVAAVLPQTSANVGLWVQNADLVKPGNIMWQTMKNVPLSADEVEALTAYLLSLK</sequence>
<keyword evidence="20" id="KW-0732">Signal</keyword>
<name>A0A0M8K8M1_9CHLR</name>
<keyword evidence="24" id="KW-0560">Oxidoreductase</keyword>
<dbReference type="InterPro" id="IPR002429">
    <property type="entry name" value="CcO_II-like_C"/>
</dbReference>
<dbReference type="NCBIfam" id="TIGR02866">
    <property type="entry name" value="CoxB"/>
    <property type="match status" value="1"/>
</dbReference>
<dbReference type="FunCoup" id="A0A0M8K8M1">
    <property type="interactions" value="80"/>
</dbReference>
<evidence type="ECO:0000256" key="20">
    <source>
        <dbReference type="SAM" id="SignalP"/>
    </source>
</evidence>
<evidence type="ECO:0000256" key="8">
    <source>
        <dbReference type="ARBA" id="ARBA00022967"/>
    </source>
</evidence>
<evidence type="ECO:0000256" key="6">
    <source>
        <dbReference type="ARBA" id="ARBA00022692"/>
    </source>
</evidence>
<dbReference type="InParanoid" id="A0A0M8K8M1"/>
<dbReference type="PANTHER" id="PTHR22888">
    <property type="entry name" value="CYTOCHROME C OXIDASE, SUBUNIT II"/>
    <property type="match status" value="1"/>
</dbReference>
<feature type="domain" description="Cytochrome c" evidence="23">
    <location>
        <begin position="250"/>
        <end position="344"/>
    </location>
</feature>
<dbReference type="InterPro" id="IPR036257">
    <property type="entry name" value="Cyt_c_oxidase_su2_TM_sf"/>
</dbReference>
<dbReference type="Gene3D" id="2.60.40.420">
    <property type="entry name" value="Cupredoxins - blue copper proteins"/>
    <property type="match status" value="1"/>
</dbReference>